<dbReference type="InterPro" id="IPR003439">
    <property type="entry name" value="ABC_transporter-like_ATP-bd"/>
</dbReference>
<dbReference type="EMBL" id="CP009687">
    <property type="protein sequence ID" value="AKL96331.1"/>
    <property type="molecule type" value="Genomic_DNA"/>
</dbReference>
<dbReference type="InterPro" id="IPR017871">
    <property type="entry name" value="ABC_transporter-like_CS"/>
</dbReference>
<dbReference type="PROSITE" id="PS00211">
    <property type="entry name" value="ABC_TRANSPORTER_1"/>
    <property type="match status" value="1"/>
</dbReference>
<dbReference type="PANTHER" id="PTHR43776">
    <property type="entry name" value="TRANSPORT ATP-BINDING PROTEIN"/>
    <property type="match status" value="1"/>
</dbReference>
<dbReference type="Gene3D" id="3.40.50.300">
    <property type="entry name" value="P-loop containing nucleotide triphosphate hydrolases"/>
    <property type="match status" value="1"/>
</dbReference>
<evidence type="ECO:0000256" key="1">
    <source>
        <dbReference type="ARBA" id="ARBA00005417"/>
    </source>
</evidence>
<dbReference type="GO" id="GO:0005524">
    <property type="term" value="F:ATP binding"/>
    <property type="evidence" value="ECO:0007669"/>
    <property type="project" value="UniProtKB-KW"/>
</dbReference>
<comment type="similarity">
    <text evidence="1">Belongs to the ABC transporter superfamily.</text>
</comment>
<protein>
    <submittedName>
        <fullName evidence="5">ATpase component of various ABC-type transport systems</fullName>
    </submittedName>
</protein>
<dbReference type="InterPro" id="IPR003593">
    <property type="entry name" value="AAA+_ATPase"/>
</dbReference>
<dbReference type="PANTHER" id="PTHR43776:SF7">
    <property type="entry name" value="D,D-DIPEPTIDE TRANSPORT ATP-BINDING PROTEIN DDPF-RELATED"/>
    <property type="match status" value="1"/>
</dbReference>
<evidence type="ECO:0000313" key="6">
    <source>
        <dbReference type="Proteomes" id="UP000035704"/>
    </source>
</evidence>
<evidence type="ECO:0000256" key="2">
    <source>
        <dbReference type="ARBA" id="ARBA00022448"/>
    </source>
</evidence>
<keyword evidence="6" id="KW-1185">Reference proteome</keyword>
<dbReference type="SMART" id="SM00382">
    <property type="entry name" value="AAA"/>
    <property type="match status" value="1"/>
</dbReference>
<dbReference type="KEGG" id="cace:CACET_c28860"/>
<evidence type="ECO:0000256" key="4">
    <source>
        <dbReference type="ARBA" id="ARBA00022840"/>
    </source>
</evidence>
<dbReference type="PATRIC" id="fig|84022.5.peg.302"/>
<evidence type="ECO:0000313" key="5">
    <source>
        <dbReference type="EMBL" id="AKL96331.1"/>
    </source>
</evidence>
<dbReference type="Pfam" id="PF00005">
    <property type="entry name" value="ABC_tran"/>
    <property type="match status" value="1"/>
</dbReference>
<keyword evidence="2" id="KW-0813">Transport</keyword>
<dbReference type="CDD" id="cd03257">
    <property type="entry name" value="ABC_NikE_OppD_transporters"/>
    <property type="match status" value="1"/>
</dbReference>
<sequence length="259" mass="29100">MKDLLVAHRLFKSYNQSGNSVQAVKDVSFKIQKGQCLGVVGESGSGKSTLGRLLLALEQPDSGEVWLKDKEIFQLKERELREARRDFQVVFQNPTASLNQRLPVWRSVMEPLNNFPEVCPPFLSDVRHSPRDTAAKLLEMVGLKAAHMDRCPHQLSGGQRQRVAIARGISLLPELLVCDEPTSSLDVSVQAQILDLLKRLQTELGMSYLFISHDIAAVGMMSDRILVMKEGQIVDEFMSNQIMSKDRHEYTRQLVAVVS</sequence>
<dbReference type="InterPro" id="IPR027417">
    <property type="entry name" value="P-loop_NTPase"/>
</dbReference>
<reference evidence="5 6" key="1">
    <citation type="submission" date="2014-10" db="EMBL/GenBank/DDBJ databases">
        <title>Genome sequence of Clostridium aceticum DSM 1496.</title>
        <authorList>
            <person name="Poehlein A."/>
            <person name="Schiel-Bengelsdorf B."/>
            <person name="Gottschalk G."/>
            <person name="Duerre P."/>
            <person name="Daniel R."/>
        </authorList>
    </citation>
    <scope>NUCLEOTIDE SEQUENCE [LARGE SCALE GENOMIC DNA]</scope>
    <source>
        <strain evidence="5 6">DSM 1496</strain>
    </source>
</reference>
<evidence type="ECO:0000256" key="3">
    <source>
        <dbReference type="ARBA" id="ARBA00022741"/>
    </source>
</evidence>
<dbReference type="OrthoDB" id="9806285at2"/>
<dbReference type="InterPro" id="IPR050319">
    <property type="entry name" value="ABC_transp_ATP-bind"/>
</dbReference>
<dbReference type="Proteomes" id="UP000035704">
    <property type="component" value="Chromosome"/>
</dbReference>
<name>A0A0D8IA61_9CLOT</name>
<proteinExistence type="inferred from homology"/>
<dbReference type="PROSITE" id="PS50893">
    <property type="entry name" value="ABC_TRANSPORTER_2"/>
    <property type="match status" value="1"/>
</dbReference>
<keyword evidence="4" id="KW-0067">ATP-binding</keyword>
<dbReference type="RefSeq" id="WP_044824876.1">
    <property type="nucleotide sequence ID" value="NZ_CP009687.1"/>
</dbReference>
<dbReference type="AlphaFoldDB" id="A0A0D8IA61"/>
<dbReference type="GO" id="GO:0055085">
    <property type="term" value="P:transmembrane transport"/>
    <property type="evidence" value="ECO:0007669"/>
    <property type="project" value="UniProtKB-ARBA"/>
</dbReference>
<dbReference type="SUPFAM" id="SSF52540">
    <property type="entry name" value="P-loop containing nucleoside triphosphate hydrolases"/>
    <property type="match status" value="1"/>
</dbReference>
<keyword evidence="3" id="KW-0547">Nucleotide-binding</keyword>
<dbReference type="STRING" id="84022.CACET_c28860"/>
<gene>
    <name evidence="5" type="ORF">CACET_c28860</name>
</gene>
<accession>A0A0D8IA61</accession>
<organism evidence="5 6">
    <name type="scientific">Clostridium aceticum</name>
    <dbReference type="NCBI Taxonomy" id="84022"/>
    <lineage>
        <taxon>Bacteria</taxon>
        <taxon>Bacillati</taxon>
        <taxon>Bacillota</taxon>
        <taxon>Clostridia</taxon>
        <taxon>Eubacteriales</taxon>
        <taxon>Clostridiaceae</taxon>
        <taxon>Clostridium</taxon>
    </lineage>
</organism>
<dbReference type="GO" id="GO:0016887">
    <property type="term" value="F:ATP hydrolysis activity"/>
    <property type="evidence" value="ECO:0007669"/>
    <property type="project" value="InterPro"/>
</dbReference>